<gene>
    <name evidence="2 4" type="ORF">BDZ99DRAFT_284623</name>
</gene>
<organism evidence="2">
    <name type="scientific">Mytilinidion resinicola</name>
    <dbReference type="NCBI Taxonomy" id="574789"/>
    <lineage>
        <taxon>Eukaryota</taxon>
        <taxon>Fungi</taxon>
        <taxon>Dikarya</taxon>
        <taxon>Ascomycota</taxon>
        <taxon>Pezizomycotina</taxon>
        <taxon>Dothideomycetes</taxon>
        <taxon>Pleosporomycetidae</taxon>
        <taxon>Mytilinidiales</taxon>
        <taxon>Mytilinidiaceae</taxon>
        <taxon>Mytilinidion</taxon>
    </lineage>
</organism>
<dbReference type="OrthoDB" id="10646324at2759"/>
<evidence type="ECO:0000313" key="3">
    <source>
        <dbReference type="Proteomes" id="UP000504636"/>
    </source>
</evidence>
<evidence type="ECO:0000313" key="2">
    <source>
        <dbReference type="EMBL" id="KAF2811974.1"/>
    </source>
</evidence>
<keyword evidence="3" id="KW-1185">Reference proteome</keyword>
<reference evidence="2 4" key="1">
    <citation type="journal article" date="2020" name="Stud. Mycol.">
        <title>101 Dothideomycetes genomes: a test case for predicting lifestyles and emergence of pathogens.</title>
        <authorList>
            <person name="Haridas S."/>
            <person name="Albert R."/>
            <person name="Binder M."/>
            <person name="Bloem J."/>
            <person name="Labutti K."/>
            <person name="Salamov A."/>
            <person name="Andreopoulos B."/>
            <person name="Baker S."/>
            <person name="Barry K."/>
            <person name="Bills G."/>
            <person name="Bluhm B."/>
            <person name="Cannon C."/>
            <person name="Castanera R."/>
            <person name="Culley D."/>
            <person name="Daum C."/>
            <person name="Ezra D."/>
            <person name="Gonzalez J."/>
            <person name="Henrissat B."/>
            <person name="Kuo A."/>
            <person name="Liang C."/>
            <person name="Lipzen A."/>
            <person name="Lutzoni F."/>
            <person name="Magnuson J."/>
            <person name="Mondo S."/>
            <person name="Nolan M."/>
            <person name="Ohm R."/>
            <person name="Pangilinan J."/>
            <person name="Park H.-J."/>
            <person name="Ramirez L."/>
            <person name="Alfaro M."/>
            <person name="Sun H."/>
            <person name="Tritt A."/>
            <person name="Yoshinaga Y."/>
            <person name="Zwiers L.-H."/>
            <person name="Turgeon B."/>
            <person name="Goodwin S."/>
            <person name="Spatafora J."/>
            <person name="Crous P."/>
            <person name="Grigoriev I."/>
        </authorList>
    </citation>
    <scope>NUCLEOTIDE SEQUENCE</scope>
    <source>
        <strain evidence="2 4">CBS 304.34</strain>
    </source>
</reference>
<feature type="region of interest" description="Disordered" evidence="1">
    <location>
        <begin position="1"/>
        <end position="20"/>
    </location>
</feature>
<dbReference type="Proteomes" id="UP000504636">
    <property type="component" value="Unplaced"/>
</dbReference>
<feature type="region of interest" description="Disordered" evidence="1">
    <location>
        <begin position="112"/>
        <end position="188"/>
    </location>
</feature>
<accession>A0A6A6YVF7</accession>
<dbReference type="RefSeq" id="XP_033578938.1">
    <property type="nucleotide sequence ID" value="XM_033714032.1"/>
</dbReference>
<feature type="region of interest" description="Disordered" evidence="1">
    <location>
        <begin position="43"/>
        <end position="69"/>
    </location>
</feature>
<reference evidence="4" key="2">
    <citation type="submission" date="2020-04" db="EMBL/GenBank/DDBJ databases">
        <authorList>
            <consortium name="NCBI Genome Project"/>
        </authorList>
    </citation>
    <scope>NUCLEOTIDE SEQUENCE</scope>
    <source>
        <strain evidence="4">CBS 304.34</strain>
    </source>
</reference>
<dbReference type="GeneID" id="54454925"/>
<feature type="compositionally biased region" description="Polar residues" evidence="1">
    <location>
        <begin position="120"/>
        <end position="143"/>
    </location>
</feature>
<sequence>MPRGARGSKGNVVAQRARRAARKRAAEAQLVLAARECVARAAIPPPSTPEVVNPANPAGHQARKPPRKTPQIFITRDRAPKSRSVYSLRELAIEAGQKRTAEQAHLELANREKRRRDLAATSSSGQAVQNLTPNPAVQVQAKSSEQDRLGIVDREQHDRRPIVAPPRRDSAVDPVQKETTNQGQLGSAASGQAADIALLLNVAVESPARTLGRRISNIQLNSRSENMTGGSFLPQQVADGDAAKLDKDILAAAIFAPAPPFDKDEEGLQDRDDFLRDAIANVEVHHEKVRANIVASWSTQNQDVERQLESVLNATCQPEDDEKAARIATMLANISTPYKVEDGSSTLILIGELWIGEVALEEAVVLILEGPATEISLWASHQSLGREVPSLFPLYEEV</sequence>
<protein>
    <submittedName>
        <fullName evidence="2 4">Uncharacterized protein</fullName>
    </submittedName>
</protein>
<evidence type="ECO:0000313" key="4">
    <source>
        <dbReference type="RefSeq" id="XP_033578938.1"/>
    </source>
</evidence>
<proteinExistence type="predicted"/>
<dbReference type="AlphaFoldDB" id="A0A6A6YVF7"/>
<reference evidence="4" key="3">
    <citation type="submission" date="2025-04" db="UniProtKB">
        <authorList>
            <consortium name="RefSeq"/>
        </authorList>
    </citation>
    <scope>IDENTIFICATION</scope>
    <source>
        <strain evidence="4">CBS 304.34</strain>
    </source>
</reference>
<feature type="compositionally biased region" description="Basic and acidic residues" evidence="1">
    <location>
        <begin position="144"/>
        <end position="171"/>
    </location>
</feature>
<evidence type="ECO:0000256" key="1">
    <source>
        <dbReference type="SAM" id="MobiDB-lite"/>
    </source>
</evidence>
<name>A0A6A6YVF7_9PEZI</name>
<dbReference type="EMBL" id="MU003698">
    <property type="protein sequence ID" value="KAF2811974.1"/>
    <property type="molecule type" value="Genomic_DNA"/>
</dbReference>